<evidence type="ECO:0000313" key="1">
    <source>
        <dbReference type="EMBL" id="AOL02402.1"/>
    </source>
</evidence>
<dbReference type="PANTHER" id="PTHR43358:SF4">
    <property type="entry name" value="ALPHA_BETA HYDROLASE FOLD-1 DOMAIN-CONTAINING PROTEIN"/>
    <property type="match status" value="1"/>
</dbReference>
<protein>
    <submittedName>
        <fullName evidence="1">Clan SC serine peptidase</fullName>
    </submittedName>
</protein>
<reference evidence="1" key="1">
    <citation type="journal article" date="2016" name="Int. J. Parasitol.">
        <title>Multilocus sequence typing of Dientamoeba fragilis identified a major clone with widespread geographical distribution.</title>
        <authorList>
            <person name="Caccio S.M."/>
            <person name="Sannella A.R."/>
            <person name="Bruno A."/>
            <person name="Stensvold C.R."/>
            <person name="David E.B."/>
            <person name="Guimaraes S."/>
            <person name="Manuali E."/>
            <person name="Magistrali C."/>
            <person name="Mahdad K."/>
            <person name="Beaman M."/>
            <person name="Maserati R."/>
            <person name="Tosini F."/>
            <person name="Pozio E."/>
        </authorList>
    </citation>
    <scope>NUCLEOTIDE SEQUENCE</scope>
    <source>
        <strain evidence="1">D1085</strain>
    </source>
</reference>
<dbReference type="InterPro" id="IPR029058">
    <property type="entry name" value="AB_hydrolase_fold"/>
</dbReference>
<organism evidence="1">
    <name type="scientific">Dientamoeba fragilis</name>
    <dbReference type="NCBI Taxonomy" id="43352"/>
    <lineage>
        <taxon>Eukaryota</taxon>
        <taxon>Metamonada</taxon>
        <taxon>Parabasalia</taxon>
        <taxon>Tritrichomonadida</taxon>
        <taxon>Dientamoebidae</taxon>
        <taxon>Dientamoeba</taxon>
    </lineage>
</organism>
<sequence>VKSPYVIGKISDSAFTSIADMCSAIAISMKLPNVFVPMVIWFLKKKVMGTANFNFDDVSPLNSIKDENQVPVVFGHAEKDQFIPFEQCLELYSNYNSKFKYMLELPGGHNSKRNKDWITLGVMFAMDQFKISTNGIQISECRKLQKSNFHFSSFSNMVDKAPAPAQNDN</sequence>
<dbReference type="PANTHER" id="PTHR43358">
    <property type="entry name" value="ALPHA/BETA-HYDROLASE"/>
    <property type="match status" value="1"/>
</dbReference>
<dbReference type="SUPFAM" id="SSF53474">
    <property type="entry name" value="alpha/beta-Hydrolases"/>
    <property type="match status" value="1"/>
</dbReference>
<dbReference type="AlphaFoldDB" id="A0A1C8Z4N6"/>
<proteinExistence type="predicted"/>
<name>A0A1C8Z4N6_9EUKA</name>
<feature type="non-terminal residue" evidence="1">
    <location>
        <position position="1"/>
    </location>
</feature>
<dbReference type="InterPro" id="IPR052920">
    <property type="entry name" value="DNA-binding_regulatory"/>
</dbReference>
<accession>A0A1C8Z4N6</accession>
<dbReference type="EMBL" id="KX669670">
    <property type="protein sequence ID" value="AOL02402.1"/>
    <property type="molecule type" value="Genomic_DNA"/>
</dbReference>
<feature type="non-terminal residue" evidence="1">
    <location>
        <position position="169"/>
    </location>
</feature>
<dbReference type="Gene3D" id="3.40.50.1820">
    <property type="entry name" value="alpha/beta hydrolase"/>
    <property type="match status" value="1"/>
</dbReference>